<dbReference type="STRING" id="1419482.SAMN05444266_102436"/>
<dbReference type="Proteomes" id="UP000184420">
    <property type="component" value="Unassembled WGS sequence"/>
</dbReference>
<evidence type="ECO:0000313" key="2">
    <source>
        <dbReference type="Proteomes" id="UP000184420"/>
    </source>
</evidence>
<protein>
    <submittedName>
        <fullName evidence="1">Uncharacterized protein</fullName>
    </submittedName>
</protein>
<proteinExistence type="predicted"/>
<gene>
    <name evidence="1" type="ORF">SAMN05444266_102436</name>
</gene>
<reference evidence="1 2" key="1">
    <citation type="submission" date="2016-11" db="EMBL/GenBank/DDBJ databases">
        <authorList>
            <person name="Jaros S."/>
            <person name="Januszkiewicz K."/>
            <person name="Wedrychowicz H."/>
        </authorList>
    </citation>
    <scope>NUCLEOTIDE SEQUENCE [LARGE SCALE GENOMIC DNA]</scope>
    <source>
        <strain evidence="1 2">DSM 27406</strain>
    </source>
</reference>
<keyword evidence="2" id="KW-1185">Reference proteome</keyword>
<evidence type="ECO:0000313" key="1">
    <source>
        <dbReference type="EMBL" id="SHL20505.1"/>
    </source>
</evidence>
<organism evidence="1 2">
    <name type="scientific">Chitinophaga jiangningensis</name>
    <dbReference type="NCBI Taxonomy" id="1419482"/>
    <lineage>
        <taxon>Bacteria</taxon>
        <taxon>Pseudomonadati</taxon>
        <taxon>Bacteroidota</taxon>
        <taxon>Chitinophagia</taxon>
        <taxon>Chitinophagales</taxon>
        <taxon>Chitinophagaceae</taxon>
        <taxon>Chitinophaga</taxon>
    </lineage>
</organism>
<accession>A0A1M6YQX8</accession>
<sequence>MVLRKFKLVYHIEKFIEQIAVIMQGLLDIVYFKPFVLKAVNVSCFAGSGKNH</sequence>
<dbReference type="EMBL" id="FRBL01000002">
    <property type="protein sequence ID" value="SHL20505.1"/>
    <property type="molecule type" value="Genomic_DNA"/>
</dbReference>
<dbReference type="AlphaFoldDB" id="A0A1M6YQX8"/>
<name>A0A1M6YQX8_9BACT</name>